<gene>
    <name evidence="1" type="ORF">EVAR_77975_1</name>
</gene>
<name>A0A4C1SZS7_EUMVA</name>
<sequence length="93" mass="9993">MFSAHGGGVCYPSPPSRAARKSMLSVLQILGIEVFGAFLASKLKKSRFQEYIQDEVEKLHACIKNNGKSRAVGTTGCCPAAFVKAVTEFRLAA</sequence>
<keyword evidence="2" id="KW-1185">Reference proteome</keyword>
<reference evidence="1 2" key="1">
    <citation type="journal article" date="2019" name="Commun. Biol.">
        <title>The bagworm genome reveals a unique fibroin gene that provides high tensile strength.</title>
        <authorList>
            <person name="Kono N."/>
            <person name="Nakamura H."/>
            <person name="Ohtoshi R."/>
            <person name="Tomita M."/>
            <person name="Numata K."/>
            <person name="Arakawa K."/>
        </authorList>
    </citation>
    <scope>NUCLEOTIDE SEQUENCE [LARGE SCALE GENOMIC DNA]</scope>
</reference>
<evidence type="ECO:0000313" key="2">
    <source>
        <dbReference type="Proteomes" id="UP000299102"/>
    </source>
</evidence>
<organism evidence="1 2">
    <name type="scientific">Eumeta variegata</name>
    <name type="common">Bagworm moth</name>
    <name type="synonym">Eumeta japonica</name>
    <dbReference type="NCBI Taxonomy" id="151549"/>
    <lineage>
        <taxon>Eukaryota</taxon>
        <taxon>Metazoa</taxon>
        <taxon>Ecdysozoa</taxon>
        <taxon>Arthropoda</taxon>
        <taxon>Hexapoda</taxon>
        <taxon>Insecta</taxon>
        <taxon>Pterygota</taxon>
        <taxon>Neoptera</taxon>
        <taxon>Endopterygota</taxon>
        <taxon>Lepidoptera</taxon>
        <taxon>Glossata</taxon>
        <taxon>Ditrysia</taxon>
        <taxon>Tineoidea</taxon>
        <taxon>Psychidae</taxon>
        <taxon>Oiketicinae</taxon>
        <taxon>Eumeta</taxon>
    </lineage>
</organism>
<comment type="caution">
    <text evidence="1">The sequence shown here is derived from an EMBL/GenBank/DDBJ whole genome shotgun (WGS) entry which is preliminary data.</text>
</comment>
<proteinExistence type="predicted"/>
<dbReference type="AlphaFoldDB" id="A0A4C1SZS7"/>
<dbReference type="EMBL" id="BGZK01000028">
    <property type="protein sequence ID" value="GBP07773.1"/>
    <property type="molecule type" value="Genomic_DNA"/>
</dbReference>
<evidence type="ECO:0000313" key="1">
    <source>
        <dbReference type="EMBL" id="GBP07773.1"/>
    </source>
</evidence>
<dbReference type="Proteomes" id="UP000299102">
    <property type="component" value="Unassembled WGS sequence"/>
</dbReference>
<accession>A0A4C1SZS7</accession>
<protein>
    <submittedName>
        <fullName evidence="1">Uncharacterized protein</fullName>
    </submittedName>
</protein>